<gene>
    <name evidence="6" type="ORF">AKL02_020435</name>
</gene>
<evidence type="ECO:0000313" key="7">
    <source>
        <dbReference type="Proteomes" id="UP000192422"/>
    </source>
</evidence>
<dbReference type="InterPro" id="IPR013221">
    <property type="entry name" value="Mur_ligase_cen"/>
</dbReference>
<evidence type="ECO:0000259" key="5">
    <source>
        <dbReference type="Pfam" id="PF08245"/>
    </source>
</evidence>
<geneLocation type="plasmid" evidence="6 7">
    <name>pTElox9</name>
</geneLocation>
<dbReference type="InterPro" id="IPR036615">
    <property type="entry name" value="Mur_ligase_C_dom_sf"/>
</dbReference>
<keyword evidence="7" id="KW-1185">Reference proteome</keyword>
<protein>
    <recommendedName>
        <fullName evidence="8">UDP-N-acetylmuramoyl-tripeptide--D-alanyl-D-alanine ligase</fullName>
    </recommendedName>
</protein>
<dbReference type="InterPro" id="IPR051046">
    <property type="entry name" value="MurCDEF_CellWall_CoF430Synth"/>
</dbReference>
<evidence type="ECO:0008006" key="8">
    <source>
        <dbReference type="Google" id="ProtNLM"/>
    </source>
</evidence>
<evidence type="ECO:0000259" key="4">
    <source>
        <dbReference type="Pfam" id="PF02875"/>
    </source>
</evidence>
<dbReference type="PANTHER" id="PTHR43024">
    <property type="entry name" value="UDP-N-ACETYLMURAMOYL-TRIPEPTIDE--D-ALANYL-D-ALANINE LIGASE"/>
    <property type="match status" value="1"/>
</dbReference>
<reference evidence="6 7" key="1">
    <citation type="submission" date="2020-05" db="EMBL/GenBank/DDBJ databases">
        <title>Thioclava electrotropha strain Elox9 finished genome.</title>
        <authorList>
            <person name="Rowe A.R."/>
            <person name="Wilbanks E.G."/>
        </authorList>
    </citation>
    <scope>NUCLEOTIDE SEQUENCE [LARGE SCALE GENOMIC DNA]</scope>
    <source>
        <strain evidence="6 7">Elox9</strain>
        <plasmid evidence="6 7">pTElox9</plasmid>
    </source>
</reference>
<dbReference type="SUPFAM" id="SSF53244">
    <property type="entry name" value="MurD-like peptide ligases, peptide-binding domain"/>
    <property type="match status" value="1"/>
</dbReference>
<keyword evidence="2" id="KW-0547">Nucleotide-binding</keyword>
<accession>A0ABX6YZM5</accession>
<keyword evidence="3" id="KW-0067">ATP-binding</keyword>
<evidence type="ECO:0000256" key="1">
    <source>
        <dbReference type="ARBA" id="ARBA00022598"/>
    </source>
</evidence>
<dbReference type="PANTHER" id="PTHR43024:SF1">
    <property type="entry name" value="UDP-N-ACETYLMURAMOYL-TRIPEPTIDE--D-ALANYL-D-ALANINE LIGASE"/>
    <property type="match status" value="1"/>
</dbReference>
<proteinExistence type="predicted"/>
<dbReference type="Pfam" id="PF02875">
    <property type="entry name" value="Mur_ligase_C"/>
    <property type="match status" value="1"/>
</dbReference>
<evidence type="ECO:0000313" key="6">
    <source>
        <dbReference type="EMBL" id="QPZ93351.1"/>
    </source>
</evidence>
<dbReference type="EMBL" id="CP053563">
    <property type="protein sequence ID" value="QPZ93351.1"/>
    <property type="molecule type" value="Genomic_DNA"/>
</dbReference>
<dbReference type="Gene3D" id="3.90.190.20">
    <property type="entry name" value="Mur ligase, C-terminal domain"/>
    <property type="match status" value="1"/>
</dbReference>
<sequence>MNRSPLWTSEEIAKATGGQWLVAPPTDWQPKCVSYDVTGNMADHFCVLVHPNSWGKGRRDPTGDISRLAREGAAGIMVEPSHLQTLQSRKETLPPGLPVLLVHSTWSGLQYMAQIARMRFAGKVFAVTGTVGKTTTREMIRHMTDLQGGATGSAANNNNISGVHRSLAYMPRENAAGVIEMGFGKPLDGIARSSRIAQPDIAVLTTIDVAHFDMFTPEMLEKASGRELLLRHKSGIFTGLVPGGAAVINADLPEYQLARALAERQTPHVFGFGEAEGADARLERAELTLGGSQAHVSVLGHRFLLKLQVPGHHMIINALGALLAVGLAGFDLDRAVSDMADFAPVKGRARVVTAKLREGGEVTIIDDSFNATIASMRSSLQLLRLAEPRANGRRIAVLGEIGHVGATEAEEHRALSKAVLESGADLVFSWGLLMRPMFEALPAGIRGAHQDDSVEVLYAQLRTTLRDGDVLTVKSGRGVNGLGDIRFRKFVEHLVAGKDALLL</sequence>
<organism evidence="6 7">
    <name type="scientific">Thioclava electrotropha</name>
    <dbReference type="NCBI Taxonomy" id="1549850"/>
    <lineage>
        <taxon>Bacteria</taxon>
        <taxon>Pseudomonadati</taxon>
        <taxon>Pseudomonadota</taxon>
        <taxon>Alphaproteobacteria</taxon>
        <taxon>Rhodobacterales</taxon>
        <taxon>Paracoccaceae</taxon>
        <taxon>Thioclava</taxon>
    </lineage>
</organism>
<dbReference type="RefSeq" id="WP_083080060.1">
    <property type="nucleotide sequence ID" value="NZ_CP053563.1"/>
</dbReference>
<dbReference type="Gene3D" id="3.40.1190.10">
    <property type="entry name" value="Mur-like, catalytic domain"/>
    <property type="match status" value="1"/>
</dbReference>
<evidence type="ECO:0000256" key="2">
    <source>
        <dbReference type="ARBA" id="ARBA00022741"/>
    </source>
</evidence>
<name>A0ABX6YZM5_9RHOB</name>
<dbReference type="Pfam" id="PF08245">
    <property type="entry name" value="Mur_ligase_M"/>
    <property type="match status" value="1"/>
</dbReference>
<dbReference type="Proteomes" id="UP000192422">
    <property type="component" value="Plasmid pTElox9"/>
</dbReference>
<feature type="domain" description="Mur ligase C-terminal" evidence="4">
    <location>
        <begin position="355"/>
        <end position="475"/>
    </location>
</feature>
<keyword evidence="1" id="KW-0436">Ligase</keyword>
<dbReference type="InterPro" id="IPR004101">
    <property type="entry name" value="Mur_ligase_C"/>
</dbReference>
<feature type="domain" description="Mur ligase central" evidence="5">
    <location>
        <begin position="127"/>
        <end position="324"/>
    </location>
</feature>
<dbReference type="SUPFAM" id="SSF53623">
    <property type="entry name" value="MurD-like peptide ligases, catalytic domain"/>
    <property type="match status" value="1"/>
</dbReference>
<evidence type="ECO:0000256" key="3">
    <source>
        <dbReference type="ARBA" id="ARBA00022840"/>
    </source>
</evidence>
<dbReference type="InterPro" id="IPR036565">
    <property type="entry name" value="Mur-like_cat_sf"/>
</dbReference>
<keyword evidence="6" id="KW-0614">Plasmid</keyword>